<dbReference type="AlphaFoldDB" id="A0A5E8CJQ4"/>
<dbReference type="GO" id="GO:0005525">
    <property type="term" value="F:GTP binding"/>
    <property type="evidence" value="ECO:0007669"/>
    <property type="project" value="InterPro"/>
</dbReference>
<evidence type="ECO:0000256" key="1">
    <source>
        <dbReference type="ARBA" id="ARBA00022741"/>
    </source>
</evidence>
<keyword evidence="1" id="KW-0547">Nucleotide-binding</keyword>
<dbReference type="GO" id="GO:0003924">
    <property type="term" value="F:GTPase activity"/>
    <property type="evidence" value="ECO:0007669"/>
    <property type="project" value="InterPro"/>
</dbReference>
<reference evidence="2" key="1">
    <citation type="submission" date="2019-09" db="EMBL/GenBank/DDBJ databases">
        <authorList>
            <person name="Needham M D."/>
        </authorList>
    </citation>
    <scope>NUCLEOTIDE SEQUENCE</scope>
</reference>
<dbReference type="NCBIfam" id="TIGR00231">
    <property type="entry name" value="small_GTP"/>
    <property type="match status" value="1"/>
</dbReference>
<proteinExistence type="predicted"/>
<dbReference type="SMART" id="SM00175">
    <property type="entry name" value="RAB"/>
    <property type="match status" value="1"/>
</dbReference>
<name>A0A5E8CJQ4_9ZZZZ</name>
<dbReference type="PROSITE" id="PS51421">
    <property type="entry name" value="RAS"/>
    <property type="match status" value="1"/>
</dbReference>
<dbReference type="InterPro" id="IPR027417">
    <property type="entry name" value="P-loop_NTPase"/>
</dbReference>
<dbReference type="EMBL" id="CABVLZ010000004">
    <property type="protein sequence ID" value="VVU95406.1"/>
    <property type="molecule type" value="Genomic_DNA"/>
</dbReference>
<dbReference type="FunFam" id="3.40.50.300:FF:000823">
    <property type="entry name" value="Small GTPase RAB, putative"/>
    <property type="match status" value="1"/>
</dbReference>
<dbReference type="PROSITE" id="PS51419">
    <property type="entry name" value="RAB"/>
    <property type="match status" value="1"/>
</dbReference>
<dbReference type="PANTHER" id="PTHR47978">
    <property type="match status" value="1"/>
</dbReference>
<gene>
    <name evidence="2" type="ORF">CPAV1605_1157</name>
</gene>
<dbReference type="InterPro" id="IPR001806">
    <property type="entry name" value="Small_GTPase"/>
</dbReference>
<accession>A0A5E8CJQ4</accession>
<protein>
    <submittedName>
        <fullName evidence="2">Ras family</fullName>
    </submittedName>
</protein>
<organism evidence="2">
    <name type="scientific">seawater metagenome</name>
    <dbReference type="NCBI Taxonomy" id="1561972"/>
    <lineage>
        <taxon>unclassified sequences</taxon>
        <taxon>metagenomes</taxon>
        <taxon>ecological metagenomes</taxon>
    </lineage>
</organism>
<dbReference type="PRINTS" id="PR00449">
    <property type="entry name" value="RASTRNSFRMNG"/>
</dbReference>
<dbReference type="Gene3D" id="3.40.50.300">
    <property type="entry name" value="P-loop containing nucleotide triphosphate hydrolases"/>
    <property type="match status" value="1"/>
</dbReference>
<dbReference type="Pfam" id="PF00071">
    <property type="entry name" value="Ras"/>
    <property type="match status" value="1"/>
</dbReference>
<dbReference type="SMART" id="SM00173">
    <property type="entry name" value="RAS"/>
    <property type="match status" value="1"/>
</dbReference>
<dbReference type="SUPFAM" id="SSF52540">
    <property type="entry name" value="P-loop containing nucleoside triphosphate hydrolases"/>
    <property type="match status" value="1"/>
</dbReference>
<sequence length="197" mass="22724">MDKKINSFNYKLVILGDSSVGKSSLASRHINKRFNEFNEPTIGASFFSSSNLVNDKEIKLEIWDTAGQERYKSLAPMYYRGANVALVVFDITNKESFNNAFNWIRELKERTNNCLIYLAGNKCDRQNDRQVSIEDVNDTLKTYDINYLETSAKCDINIDKLFKRICLDLSNRNIDEEPKNPILVNNIPPTKKFKCCN</sequence>
<dbReference type="SMART" id="SM00176">
    <property type="entry name" value="RAN"/>
    <property type="match status" value="1"/>
</dbReference>
<evidence type="ECO:0000313" key="2">
    <source>
        <dbReference type="EMBL" id="VVU95406.1"/>
    </source>
</evidence>
<dbReference type="InterPro" id="IPR005225">
    <property type="entry name" value="Small_GTP-bd"/>
</dbReference>
<dbReference type="SMART" id="SM00174">
    <property type="entry name" value="RHO"/>
    <property type="match status" value="1"/>
</dbReference>